<protein>
    <recommendedName>
        <fullName evidence="5">Dehydrogenase</fullName>
    </recommendedName>
</protein>
<evidence type="ECO:0000256" key="1">
    <source>
        <dbReference type="ARBA" id="ARBA00006056"/>
    </source>
</evidence>
<comment type="similarity">
    <text evidence="1">Belongs to the LDH2/MDH2 oxidoreductase family.</text>
</comment>
<dbReference type="SUPFAM" id="SSF89733">
    <property type="entry name" value="L-sulfolactate dehydrogenase-like"/>
    <property type="match status" value="1"/>
</dbReference>
<gene>
    <name evidence="3" type="ORF">SD72_14145</name>
</gene>
<dbReference type="InterPro" id="IPR043144">
    <property type="entry name" value="Mal/L-sulf/L-lact_DH-like_ah"/>
</dbReference>
<dbReference type="Gene3D" id="1.10.1530.10">
    <property type="match status" value="1"/>
</dbReference>
<organism evidence="3 4">
    <name type="scientific">Leucobacter komagatae</name>
    <dbReference type="NCBI Taxonomy" id="55969"/>
    <lineage>
        <taxon>Bacteria</taxon>
        <taxon>Bacillati</taxon>
        <taxon>Actinomycetota</taxon>
        <taxon>Actinomycetes</taxon>
        <taxon>Micrococcales</taxon>
        <taxon>Microbacteriaceae</taxon>
        <taxon>Leucobacter</taxon>
    </lineage>
</organism>
<dbReference type="GO" id="GO:0016491">
    <property type="term" value="F:oxidoreductase activity"/>
    <property type="evidence" value="ECO:0007669"/>
    <property type="project" value="UniProtKB-KW"/>
</dbReference>
<name>A0A0D0IIZ6_9MICO</name>
<evidence type="ECO:0000256" key="2">
    <source>
        <dbReference type="ARBA" id="ARBA00023002"/>
    </source>
</evidence>
<dbReference type="OrthoDB" id="924592at2"/>
<reference evidence="3 4" key="1">
    <citation type="submission" date="2015-01" db="EMBL/GenBank/DDBJ databases">
        <title>Draft genome sequence of Leucobacter komagatae strain VKM ST2845.</title>
        <authorList>
            <person name="Karlyshev A.V."/>
            <person name="Kudryashova E.B."/>
        </authorList>
    </citation>
    <scope>NUCLEOTIDE SEQUENCE [LARGE SCALE GENOMIC DNA]</scope>
    <source>
        <strain evidence="3 4">VKM ST2845</strain>
    </source>
</reference>
<comment type="caution">
    <text evidence="3">The sequence shown here is derived from an EMBL/GenBank/DDBJ whole genome shotgun (WGS) entry which is preliminary data.</text>
</comment>
<dbReference type="EMBL" id="JXSQ01000027">
    <property type="protein sequence ID" value="KIP51634.1"/>
    <property type="molecule type" value="Genomic_DNA"/>
</dbReference>
<dbReference type="Proteomes" id="UP000032120">
    <property type="component" value="Unassembled WGS sequence"/>
</dbReference>
<dbReference type="InterPro" id="IPR003767">
    <property type="entry name" value="Malate/L-lactate_DH-like"/>
</dbReference>
<dbReference type="AlphaFoldDB" id="A0A0D0IIZ6"/>
<dbReference type="Pfam" id="PF02615">
    <property type="entry name" value="Ldh_2"/>
    <property type="match status" value="1"/>
</dbReference>
<dbReference type="Gene3D" id="3.30.60.50">
    <property type="entry name" value="Hypothetical oxidoreductase yiak, domain 3"/>
    <property type="match status" value="1"/>
</dbReference>
<evidence type="ECO:0000313" key="3">
    <source>
        <dbReference type="EMBL" id="KIP51634.1"/>
    </source>
</evidence>
<accession>A0A0D0IIZ6</accession>
<proteinExistence type="inferred from homology"/>
<dbReference type="InterPro" id="IPR036111">
    <property type="entry name" value="Mal/L-sulfo/L-lacto_DH-like_sf"/>
</dbReference>
<keyword evidence="2" id="KW-0560">Oxidoreductase</keyword>
<dbReference type="InterPro" id="IPR043143">
    <property type="entry name" value="Mal/L-sulf/L-lact_DH-like_NADP"/>
</dbReference>
<dbReference type="RefSeq" id="WP_042545111.1">
    <property type="nucleotide sequence ID" value="NZ_JXSQ01000027.1"/>
</dbReference>
<evidence type="ECO:0008006" key="5">
    <source>
        <dbReference type="Google" id="ProtNLM"/>
    </source>
</evidence>
<dbReference type="Gene3D" id="3.30.1370.60">
    <property type="entry name" value="Hypothetical oxidoreductase yiak, domain 2"/>
    <property type="match status" value="1"/>
</dbReference>
<evidence type="ECO:0000313" key="4">
    <source>
        <dbReference type="Proteomes" id="UP000032120"/>
    </source>
</evidence>
<keyword evidence="4" id="KW-1185">Reference proteome</keyword>
<dbReference type="PANTHER" id="PTHR11091">
    <property type="entry name" value="OXIDOREDUCTASE-RELATED"/>
    <property type="match status" value="1"/>
</dbReference>
<sequence length="338" mass="35567">MTTVPIEALREALVRRLVEAGSSRETAEVQADMLVEAELRGLPSHGALRLNTLRQRIANGVCAPNALGKHSWRGTAWLDVDGESGFGPVVAQHALTAAARRTQETGVCLVTVRTSNHLGMLAWYAEHWARQGYVLIGLTTSEALVHPYGGTSRLLGTNPLTIGVPTADEEPLVVDLATSIVAMGKVHDYAGRGQALEPGWARDAQGRATTDAVAARSGAIAPFGGAKGYALGLGIEVLVTALTGSAIGTSVRGTLDATETASKGDVFILAPARGGALANLLADFLDEVRASDPADPARPVLVPGDRSRAERTRRIAEGVEVRDALWAEISHQNRTEQA</sequence>
<dbReference type="PANTHER" id="PTHR11091:SF0">
    <property type="entry name" value="MALATE DEHYDROGENASE"/>
    <property type="match status" value="1"/>
</dbReference>